<gene>
    <name evidence="2" type="ORF">FH972_006490</name>
</gene>
<dbReference type="OrthoDB" id="1724124at2759"/>
<reference evidence="2 3" key="1">
    <citation type="submission" date="2019-06" db="EMBL/GenBank/DDBJ databases">
        <title>A chromosomal-level reference genome of Carpinus fangiana (Coryloideae, Betulaceae).</title>
        <authorList>
            <person name="Yang X."/>
            <person name="Wang Z."/>
            <person name="Zhang L."/>
            <person name="Hao G."/>
            <person name="Liu J."/>
            <person name="Yang Y."/>
        </authorList>
    </citation>
    <scope>NUCLEOTIDE SEQUENCE [LARGE SCALE GENOMIC DNA]</scope>
    <source>
        <strain evidence="2">Cfa_2016G</strain>
        <tissue evidence="2">Leaf</tissue>
    </source>
</reference>
<protein>
    <submittedName>
        <fullName evidence="2">Uncharacterized protein</fullName>
    </submittedName>
</protein>
<dbReference type="AlphaFoldDB" id="A0A5N6QSF7"/>
<keyword evidence="1" id="KW-1133">Transmembrane helix</keyword>
<dbReference type="Proteomes" id="UP000327013">
    <property type="component" value="Chromosome 2"/>
</dbReference>
<name>A0A5N6QSF7_9ROSI</name>
<dbReference type="PANTHER" id="PTHR33333:SF46">
    <property type="entry name" value="LOW QUALITY PROTEIN: GLYCINE-RICH PROTEIN DOT1"/>
    <property type="match status" value="1"/>
</dbReference>
<evidence type="ECO:0000256" key="1">
    <source>
        <dbReference type="SAM" id="Phobius"/>
    </source>
</evidence>
<proteinExistence type="predicted"/>
<organism evidence="2 3">
    <name type="scientific">Carpinus fangiana</name>
    <dbReference type="NCBI Taxonomy" id="176857"/>
    <lineage>
        <taxon>Eukaryota</taxon>
        <taxon>Viridiplantae</taxon>
        <taxon>Streptophyta</taxon>
        <taxon>Embryophyta</taxon>
        <taxon>Tracheophyta</taxon>
        <taxon>Spermatophyta</taxon>
        <taxon>Magnoliopsida</taxon>
        <taxon>eudicotyledons</taxon>
        <taxon>Gunneridae</taxon>
        <taxon>Pentapetalae</taxon>
        <taxon>rosids</taxon>
        <taxon>fabids</taxon>
        <taxon>Fagales</taxon>
        <taxon>Betulaceae</taxon>
        <taxon>Carpinus</taxon>
    </lineage>
</organism>
<dbReference type="EMBL" id="CM017322">
    <property type="protein sequence ID" value="KAE8010097.1"/>
    <property type="molecule type" value="Genomic_DNA"/>
</dbReference>
<accession>A0A5N6QSF7</accession>
<keyword evidence="1" id="KW-0812">Transmembrane</keyword>
<sequence>MGSSVSSQAQAVAGAAAVIGIGLLACVVAVLSRSGGKTMKAPGRGDRIPRDHFARDPKAYFRDLRNKK</sequence>
<dbReference type="PANTHER" id="PTHR33333">
    <property type="entry name" value="ERYTHROCYTE MEMBRANE PROTEIN 1-LIKE"/>
    <property type="match status" value="1"/>
</dbReference>
<evidence type="ECO:0000313" key="3">
    <source>
        <dbReference type="Proteomes" id="UP000327013"/>
    </source>
</evidence>
<dbReference type="InterPro" id="IPR039926">
    <property type="entry name" value="Egg_app_1"/>
</dbReference>
<feature type="transmembrane region" description="Helical" evidence="1">
    <location>
        <begin position="12"/>
        <end position="31"/>
    </location>
</feature>
<keyword evidence="3" id="KW-1185">Reference proteome</keyword>
<evidence type="ECO:0000313" key="2">
    <source>
        <dbReference type="EMBL" id="KAE8010097.1"/>
    </source>
</evidence>
<keyword evidence="1" id="KW-0472">Membrane</keyword>